<feature type="region of interest" description="Disordered" evidence="6">
    <location>
        <begin position="233"/>
        <end position="291"/>
    </location>
</feature>
<dbReference type="PROSITE" id="PS50088">
    <property type="entry name" value="ANK_REPEAT"/>
    <property type="match status" value="3"/>
</dbReference>
<evidence type="ECO:0000259" key="7">
    <source>
        <dbReference type="PROSITE" id="PS50013"/>
    </source>
</evidence>
<keyword evidence="3 5" id="KW-0040">ANK repeat</keyword>
<evidence type="ECO:0000256" key="4">
    <source>
        <dbReference type="ARBA" id="ARBA00023242"/>
    </source>
</evidence>
<protein>
    <submittedName>
        <fullName evidence="8">M-phase phosphoprotein 8</fullName>
    </submittedName>
</protein>
<feature type="region of interest" description="Disordered" evidence="6">
    <location>
        <begin position="56"/>
        <end position="150"/>
    </location>
</feature>
<dbReference type="PANTHER" id="PTHR24198:SF165">
    <property type="entry name" value="ANKYRIN REPEAT-CONTAINING PROTEIN-RELATED"/>
    <property type="match status" value="1"/>
</dbReference>
<dbReference type="Pfam" id="PF12796">
    <property type="entry name" value="Ank_2"/>
    <property type="match status" value="1"/>
</dbReference>
<feature type="compositionally biased region" description="Basic and acidic residues" evidence="6">
    <location>
        <begin position="589"/>
        <end position="600"/>
    </location>
</feature>
<evidence type="ECO:0000256" key="5">
    <source>
        <dbReference type="PROSITE-ProRule" id="PRU00023"/>
    </source>
</evidence>
<dbReference type="SUPFAM" id="SSF48403">
    <property type="entry name" value="Ankyrin repeat"/>
    <property type="match status" value="1"/>
</dbReference>
<dbReference type="Pfam" id="PF00385">
    <property type="entry name" value="Chromo"/>
    <property type="match status" value="1"/>
</dbReference>
<dbReference type="SMART" id="SM00248">
    <property type="entry name" value="ANK"/>
    <property type="match status" value="4"/>
</dbReference>
<evidence type="ECO:0000313" key="9">
    <source>
        <dbReference type="Proteomes" id="UP001249851"/>
    </source>
</evidence>
<feature type="compositionally biased region" description="Basic and acidic residues" evidence="6">
    <location>
        <begin position="264"/>
        <end position="280"/>
    </location>
</feature>
<reference evidence="8" key="1">
    <citation type="journal article" date="2023" name="G3 (Bethesda)">
        <title>Whole genome assembly and annotation of the endangered Caribbean coral Acropora cervicornis.</title>
        <authorList>
            <person name="Selwyn J.D."/>
            <person name="Vollmer S.V."/>
        </authorList>
    </citation>
    <scope>NUCLEOTIDE SEQUENCE</scope>
    <source>
        <strain evidence="8">K2</strain>
    </source>
</reference>
<dbReference type="PROSITE" id="PS00598">
    <property type="entry name" value="CHROMO_1"/>
    <property type="match status" value="1"/>
</dbReference>
<dbReference type="InterPro" id="IPR002110">
    <property type="entry name" value="Ankyrin_rpt"/>
</dbReference>
<dbReference type="InterPro" id="IPR036770">
    <property type="entry name" value="Ankyrin_rpt-contain_sf"/>
</dbReference>
<feature type="compositionally biased region" description="Basic residues" evidence="6">
    <location>
        <begin position="98"/>
        <end position="107"/>
    </location>
</feature>
<dbReference type="CDD" id="cd00024">
    <property type="entry name" value="CD_CSD"/>
    <property type="match status" value="1"/>
</dbReference>
<accession>A0AAD9VDL3</accession>
<dbReference type="Proteomes" id="UP001249851">
    <property type="component" value="Unassembled WGS sequence"/>
</dbReference>
<feature type="region of interest" description="Disordered" evidence="6">
    <location>
        <begin position="576"/>
        <end position="600"/>
    </location>
</feature>
<dbReference type="PROSITE" id="PS50297">
    <property type="entry name" value="ANK_REP_REGION"/>
    <property type="match status" value="3"/>
</dbReference>
<comment type="subcellular location">
    <subcellularLocation>
        <location evidence="1">Nucleus</location>
    </subcellularLocation>
</comment>
<dbReference type="InterPro" id="IPR023779">
    <property type="entry name" value="Chromodomain_CS"/>
</dbReference>
<comment type="caution">
    <text evidence="8">The sequence shown here is derived from an EMBL/GenBank/DDBJ whole genome shotgun (WGS) entry which is preliminary data.</text>
</comment>
<feature type="repeat" description="ANK" evidence="5">
    <location>
        <begin position="765"/>
        <end position="797"/>
    </location>
</feature>
<dbReference type="InterPro" id="IPR000953">
    <property type="entry name" value="Chromo/chromo_shadow_dom"/>
</dbReference>
<dbReference type="EMBL" id="JARQWQ010000007">
    <property type="protein sequence ID" value="KAK2570663.1"/>
    <property type="molecule type" value="Genomic_DNA"/>
</dbReference>
<dbReference type="Pfam" id="PF00023">
    <property type="entry name" value="Ank"/>
    <property type="match status" value="1"/>
</dbReference>
<dbReference type="PROSITE" id="PS50013">
    <property type="entry name" value="CHROMO_2"/>
    <property type="match status" value="1"/>
</dbReference>
<feature type="domain" description="Chromo" evidence="7">
    <location>
        <begin position="1"/>
        <end position="62"/>
    </location>
</feature>
<evidence type="ECO:0000256" key="1">
    <source>
        <dbReference type="ARBA" id="ARBA00004123"/>
    </source>
</evidence>
<dbReference type="GO" id="GO:0005634">
    <property type="term" value="C:nucleus"/>
    <property type="evidence" value="ECO:0007669"/>
    <property type="project" value="UniProtKB-SubCell"/>
</dbReference>
<feature type="repeat" description="ANK" evidence="5">
    <location>
        <begin position="732"/>
        <end position="764"/>
    </location>
</feature>
<feature type="repeat" description="ANK" evidence="5">
    <location>
        <begin position="697"/>
        <end position="729"/>
    </location>
</feature>
<dbReference type="Gene3D" id="1.25.40.20">
    <property type="entry name" value="Ankyrin repeat-containing domain"/>
    <property type="match status" value="1"/>
</dbReference>
<evidence type="ECO:0000256" key="2">
    <source>
        <dbReference type="ARBA" id="ARBA00022737"/>
    </source>
</evidence>
<sequence length="994" mass="109567">MSANRASYYLPRSQDGKMYYKVRWEGYESEEDSWEPMENLITCQELVDKYWELRKEGYKKRGRKPKRLRRAPEEGSGTSDTDEGLKDQNNVANEMPPRKGKRGRPPKTRILSDSENQTPDHGRSSSLESSGKNSTKKKRRRRSGDDAVPSELATRLLLLEHDIAPVGMTRQASKELALVSMRKKHDGETAAISNSEGGSLTLEVASSAESKRDCFSKLEIERKDDFEVIEISSLSTDDEEPMTSSQESRAATIVISSQSDSESESGKKDATATHVEETTRSEAFVEETSSENINEKDKVQNSAIVPLETGVAKLKRILTTDSYRSFDICLKNNGKSVSEIEQREDFVESIAMSCEPLEKDDLNDHAMDLNSNLTAKASAVDSNRSEWKSQSLSEKQTRGKILTSYETTVRTERNEEEFPGTTTTSSSKSSGGKLLVDKLPSSFESTDDRKVTNDMASSETKRWALSQLDSIPSAPKRRIDKIVANTGKAKRTSGRPKSIRDHRKRLPPLDDAPGLKRDSSVSKKTAMFIAESEAGKIERQTLASTTADLLPMQNKTTAVPLIDGDLIGMIIQDNQKVDDSKKTQTATESGKKEGKTRVDGHSETLKFKPWDSGMEDISDGEDDLSDFEFDLDDYSPSSFFNDVEELNTIERTPSPVVDPLNLSSAALKHAIREGDIAQVRGALAVPGLNPDTIDTVSGMNLLTLAATYGQDEIVKLLLRRGAGVNYTDQNRNGMTALIQAAEQGFPKTVQVLLESGAHINCQTTAGETALMRACKKGHKNVVEVFLRHGVDTKAQSTHELTAKQIALKNKHFEIQNLLADHEASLANTLQVALGKCLGTAGTLCLPMLMPYRCIAPGEVESVNFLVKHNPNRVPQGSKVVLFCVRADFNKDEVCLSFGSDNGVRGVLFNDSIQYPLVQEDGGLNVENLILSPLDVISTSPLFLSFVFVLQGNRSVYLLTLDADVLNNVLIVQTHFLKSARLIVCVAFVTARGES</sequence>
<proteinExistence type="predicted"/>
<keyword evidence="4" id="KW-0539">Nucleus</keyword>
<name>A0AAD9VDL3_ACRCE</name>
<evidence type="ECO:0000256" key="3">
    <source>
        <dbReference type="ARBA" id="ARBA00023043"/>
    </source>
</evidence>
<dbReference type="InterPro" id="IPR023780">
    <property type="entry name" value="Chromo_domain"/>
</dbReference>
<feature type="region of interest" description="Disordered" evidence="6">
    <location>
        <begin position="406"/>
        <end position="435"/>
    </location>
</feature>
<evidence type="ECO:0000313" key="8">
    <source>
        <dbReference type="EMBL" id="KAK2570663.1"/>
    </source>
</evidence>
<feature type="compositionally biased region" description="Low complexity" evidence="6">
    <location>
        <begin position="420"/>
        <end position="433"/>
    </location>
</feature>
<dbReference type="AlphaFoldDB" id="A0AAD9VDL3"/>
<evidence type="ECO:0000256" key="6">
    <source>
        <dbReference type="SAM" id="MobiDB-lite"/>
    </source>
</evidence>
<keyword evidence="2" id="KW-0677">Repeat</keyword>
<dbReference type="SUPFAM" id="SSF54160">
    <property type="entry name" value="Chromo domain-like"/>
    <property type="match status" value="1"/>
</dbReference>
<feature type="region of interest" description="Disordered" evidence="6">
    <location>
        <begin position="485"/>
        <end position="518"/>
    </location>
</feature>
<gene>
    <name evidence="8" type="ORF">P5673_004350</name>
</gene>
<dbReference type="InterPro" id="IPR016197">
    <property type="entry name" value="Chromo-like_dom_sf"/>
</dbReference>
<feature type="compositionally biased region" description="Basic residues" evidence="6">
    <location>
        <begin position="57"/>
        <end position="69"/>
    </location>
</feature>
<reference evidence="8" key="2">
    <citation type="journal article" date="2023" name="Science">
        <title>Genomic signatures of disease resistance in endangered staghorn corals.</title>
        <authorList>
            <person name="Vollmer S.V."/>
            <person name="Selwyn J.D."/>
            <person name="Despard B.A."/>
            <person name="Roesel C.L."/>
        </authorList>
    </citation>
    <scope>NUCLEOTIDE SEQUENCE</scope>
    <source>
        <strain evidence="8">K2</strain>
    </source>
</reference>
<dbReference type="PANTHER" id="PTHR24198">
    <property type="entry name" value="ANKYRIN REPEAT AND PROTEIN KINASE DOMAIN-CONTAINING PROTEIN"/>
    <property type="match status" value="1"/>
</dbReference>
<keyword evidence="9" id="KW-1185">Reference proteome</keyword>
<organism evidence="8 9">
    <name type="scientific">Acropora cervicornis</name>
    <name type="common">Staghorn coral</name>
    <dbReference type="NCBI Taxonomy" id="6130"/>
    <lineage>
        <taxon>Eukaryota</taxon>
        <taxon>Metazoa</taxon>
        <taxon>Cnidaria</taxon>
        <taxon>Anthozoa</taxon>
        <taxon>Hexacorallia</taxon>
        <taxon>Scleractinia</taxon>
        <taxon>Astrocoeniina</taxon>
        <taxon>Acroporidae</taxon>
        <taxon>Acropora</taxon>
    </lineage>
</organism>
<dbReference type="Gene3D" id="2.40.50.40">
    <property type="match status" value="1"/>
</dbReference>